<dbReference type="InterPro" id="IPR023203">
    <property type="entry name" value="TTHA0068_sf"/>
</dbReference>
<proteinExistence type="predicted"/>
<dbReference type="Proteomes" id="UP000288082">
    <property type="component" value="Unassembled WGS sequence"/>
</dbReference>
<dbReference type="PANTHER" id="PTHR34796">
    <property type="entry name" value="EXPRESSED PROTEIN"/>
    <property type="match status" value="1"/>
</dbReference>
<dbReference type="Gene3D" id="1.10.3450.10">
    <property type="entry name" value="TTHA0068-like"/>
    <property type="match status" value="1"/>
</dbReference>
<gene>
    <name evidence="1" type="ORF">CSW50_07240</name>
</gene>
<name>A0A430R590_THESC</name>
<comment type="caution">
    <text evidence="1">The sequence shown here is derived from an EMBL/GenBank/DDBJ whole genome shotgun (WGS) entry which is preliminary data.</text>
</comment>
<evidence type="ECO:0008006" key="3">
    <source>
        <dbReference type="Google" id="ProtNLM"/>
    </source>
</evidence>
<sequence length="105" mass="12073">MRPLCLGVYLKGVGVLSEALRLWREGRYFEVHEVLEEAWREARGEERRFLQGLILLAAALHQQGLGKSGLRNLRKAEARLKDLPSPYLGLDWRPLLLEARRRLGA</sequence>
<dbReference type="AlphaFoldDB" id="A0A430R590"/>
<evidence type="ECO:0000313" key="2">
    <source>
        <dbReference type="Proteomes" id="UP000288082"/>
    </source>
</evidence>
<evidence type="ECO:0000313" key="1">
    <source>
        <dbReference type="EMBL" id="RTH02566.1"/>
    </source>
</evidence>
<reference evidence="1 2" key="1">
    <citation type="journal article" date="2019" name="Extremophiles">
        <title>Biogeography of thermophiles and predominance of Thermus scotoductus in domestic water heaters.</title>
        <authorList>
            <person name="Wilpiszeski R.L."/>
            <person name="Zhang Z."/>
            <person name="House C.H."/>
        </authorList>
    </citation>
    <scope>NUCLEOTIDE SEQUENCE [LARGE SCALE GENOMIC DNA]</scope>
    <source>
        <strain evidence="1 2">38_S38</strain>
    </source>
</reference>
<dbReference type="PANTHER" id="PTHR34796:SF1">
    <property type="entry name" value="EXPRESSED PROTEIN"/>
    <property type="match status" value="1"/>
</dbReference>
<protein>
    <recommendedName>
        <fullName evidence="3">DUF309 domain-containing protein</fullName>
    </recommendedName>
</protein>
<dbReference type="Pfam" id="PF03745">
    <property type="entry name" value="DUF309"/>
    <property type="match status" value="1"/>
</dbReference>
<dbReference type="InterPro" id="IPR005500">
    <property type="entry name" value="DUF309"/>
</dbReference>
<dbReference type="SUPFAM" id="SSF140663">
    <property type="entry name" value="TTHA0068-like"/>
    <property type="match status" value="1"/>
</dbReference>
<dbReference type="RefSeq" id="WP_126187493.1">
    <property type="nucleotide sequence ID" value="NZ_PELM01000218.1"/>
</dbReference>
<dbReference type="EMBL" id="PELM01000218">
    <property type="protein sequence ID" value="RTH02566.1"/>
    <property type="molecule type" value="Genomic_DNA"/>
</dbReference>
<accession>A0A430R590</accession>
<organism evidence="1 2">
    <name type="scientific">Thermus scotoductus</name>
    <dbReference type="NCBI Taxonomy" id="37636"/>
    <lineage>
        <taxon>Bacteria</taxon>
        <taxon>Thermotogati</taxon>
        <taxon>Deinococcota</taxon>
        <taxon>Deinococci</taxon>
        <taxon>Thermales</taxon>
        <taxon>Thermaceae</taxon>
        <taxon>Thermus</taxon>
    </lineage>
</organism>